<dbReference type="EMBL" id="VLKE01000001">
    <property type="protein sequence ID" value="TWH69182.1"/>
    <property type="molecule type" value="Genomic_DNA"/>
</dbReference>
<accession>A0A562IE65</accession>
<name>A0A562IE65_MICOL</name>
<evidence type="ECO:0000313" key="1">
    <source>
        <dbReference type="EMBL" id="TWH69182.1"/>
    </source>
</evidence>
<dbReference type="Gene3D" id="3.40.190.10">
    <property type="entry name" value="Periplasmic binding protein-like II"/>
    <property type="match status" value="2"/>
</dbReference>
<organism evidence="1 2">
    <name type="scientific">Micromonospora olivasterospora</name>
    <dbReference type="NCBI Taxonomy" id="1880"/>
    <lineage>
        <taxon>Bacteria</taxon>
        <taxon>Bacillati</taxon>
        <taxon>Actinomycetota</taxon>
        <taxon>Actinomycetes</taxon>
        <taxon>Micromonosporales</taxon>
        <taxon>Micromonosporaceae</taxon>
        <taxon>Micromonospora</taxon>
    </lineage>
</organism>
<dbReference type="Proteomes" id="UP000319825">
    <property type="component" value="Unassembled WGS sequence"/>
</dbReference>
<dbReference type="AlphaFoldDB" id="A0A562IE65"/>
<sequence>MPINAVDQLHAPPPSVASAGCLLGVMPQARKASEDGLEAAIVGSKPADQAMKDAAASVQGAIDSYNKSVG</sequence>
<gene>
    <name evidence="1" type="ORF">JD77_04190</name>
</gene>
<keyword evidence="2" id="KW-1185">Reference proteome</keyword>
<evidence type="ECO:0000313" key="2">
    <source>
        <dbReference type="Proteomes" id="UP000319825"/>
    </source>
</evidence>
<comment type="caution">
    <text evidence="1">The sequence shown here is derived from an EMBL/GenBank/DDBJ whole genome shotgun (WGS) entry which is preliminary data.</text>
</comment>
<protein>
    <submittedName>
        <fullName evidence="1">sn-glycerol 3-phosphate transport system substrate-binding protein</fullName>
    </submittedName>
</protein>
<proteinExistence type="predicted"/>
<reference evidence="1 2" key="1">
    <citation type="submission" date="2019-07" db="EMBL/GenBank/DDBJ databases">
        <title>R&amp;d 2014.</title>
        <authorList>
            <person name="Klenk H.-P."/>
        </authorList>
    </citation>
    <scope>NUCLEOTIDE SEQUENCE [LARGE SCALE GENOMIC DNA]</scope>
    <source>
        <strain evidence="1 2">DSM 43868</strain>
    </source>
</reference>